<keyword evidence="7" id="KW-0704">Schiff base</keyword>
<sequence length="219" mass="22781">MTLWNPDSRRDAVDAILARAPVVPVVQIDHVDDAVPLARALVDGGLPVLEITLRTQAALESIARIARDVPDAIVGAGTVLTSADLVSVVSAGAKFAFSPGTTEALYTAASTAEIPLIPGIATASELMRGLELGHTRFKFFPAEAAGGVGALRAFAGPFAHAKFCPTGGIDAEKAPAYLGLHNVLTVGGSWMVPKIALAARDWSIVYRVAREATFLRAAS</sequence>
<dbReference type="Proteomes" id="UP000681317">
    <property type="component" value="Chromosome"/>
</dbReference>
<organism evidence="9 10">
    <name type="scientific">Noviluteimonas caseinilytica</name>
    <dbReference type="NCBI Taxonomy" id="2675101"/>
    <lineage>
        <taxon>Bacteria</taxon>
        <taxon>Pseudomonadati</taxon>
        <taxon>Pseudomonadota</taxon>
        <taxon>Gammaproteobacteria</taxon>
        <taxon>Lysobacterales</taxon>
        <taxon>Lysobacteraceae</taxon>
        <taxon>Noviluteimonas</taxon>
    </lineage>
</organism>
<dbReference type="PANTHER" id="PTHR30246">
    <property type="entry name" value="2-KETO-3-DEOXY-6-PHOSPHOGLUCONATE ALDOLASE"/>
    <property type="match status" value="1"/>
</dbReference>
<reference evidence="9 10" key="1">
    <citation type="submission" date="2021-03" db="EMBL/GenBank/DDBJ databases">
        <title>Complete Genome Sequences of Two Lysobacter Strains Isolated from Sea Water (Lysobacter caseinilyticus) and Soil (Lysobacter helvus) in South Korea.</title>
        <authorList>
            <person name="Watanabe Y."/>
            <person name="Arakawa K."/>
        </authorList>
    </citation>
    <scope>NUCLEOTIDE SEQUENCE [LARGE SCALE GENOMIC DNA]</scope>
    <source>
        <strain evidence="9 10">KVB24</strain>
    </source>
</reference>
<protein>
    <recommendedName>
        <fullName evidence="5">2-dehydro-3-deoxy-phosphogluconate aldolase</fullName>
        <ecNumber evidence="5">4.1.2.14</ecNumber>
    </recommendedName>
</protein>
<dbReference type="NCBIfam" id="TIGR01182">
    <property type="entry name" value="eda"/>
    <property type="match status" value="1"/>
</dbReference>
<keyword evidence="8" id="KW-0119">Carbohydrate metabolism</keyword>
<keyword evidence="6" id="KW-0456">Lyase</keyword>
<dbReference type="InterPro" id="IPR031338">
    <property type="entry name" value="KDPG/KHG_AS_2"/>
</dbReference>
<evidence type="ECO:0000256" key="4">
    <source>
        <dbReference type="ARBA" id="ARBA00011233"/>
    </source>
</evidence>
<evidence type="ECO:0000256" key="7">
    <source>
        <dbReference type="ARBA" id="ARBA00023270"/>
    </source>
</evidence>
<dbReference type="Pfam" id="PF01081">
    <property type="entry name" value="Aldolase"/>
    <property type="match status" value="1"/>
</dbReference>
<accession>A0ABN6FUF8</accession>
<dbReference type="NCBIfam" id="NF004325">
    <property type="entry name" value="PRK05718.1"/>
    <property type="match status" value="1"/>
</dbReference>
<evidence type="ECO:0000256" key="6">
    <source>
        <dbReference type="ARBA" id="ARBA00023239"/>
    </source>
</evidence>
<evidence type="ECO:0000313" key="9">
    <source>
        <dbReference type="EMBL" id="BCT93260.1"/>
    </source>
</evidence>
<evidence type="ECO:0000256" key="1">
    <source>
        <dbReference type="ARBA" id="ARBA00000654"/>
    </source>
</evidence>
<dbReference type="PROSITE" id="PS00159">
    <property type="entry name" value="ALDOLASE_KDPG_KHG_1"/>
    <property type="match status" value="1"/>
</dbReference>
<evidence type="ECO:0000256" key="5">
    <source>
        <dbReference type="ARBA" id="ARBA00013063"/>
    </source>
</evidence>
<dbReference type="InterPro" id="IPR000887">
    <property type="entry name" value="Aldlse_KDPG_KHG"/>
</dbReference>
<evidence type="ECO:0000256" key="3">
    <source>
        <dbReference type="ARBA" id="ARBA00006906"/>
    </source>
</evidence>
<dbReference type="RefSeq" id="WP_213434195.1">
    <property type="nucleotide sequence ID" value="NZ_AP024545.1"/>
</dbReference>
<name>A0ABN6FUF8_9GAMM</name>
<comment type="catalytic activity">
    <reaction evidence="1">
        <text>2-dehydro-3-deoxy-6-phospho-D-gluconate = D-glyceraldehyde 3-phosphate + pyruvate</text>
        <dbReference type="Rhea" id="RHEA:17089"/>
        <dbReference type="ChEBI" id="CHEBI:15361"/>
        <dbReference type="ChEBI" id="CHEBI:57569"/>
        <dbReference type="ChEBI" id="CHEBI:59776"/>
        <dbReference type="EC" id="4.1.2.14"/>
    </reaction>
</comment>
<dbReference type="PANTHER" id="PTHR30246:SF1">
    <property type="entry name" value="2-DEHYDRO-3-DEOXY-6-PHOSPHOGALACTONATE ALDOLASE-RELATED"/>
    <property type="match status" value="1"/>
</dbReference>
<dbReference type="SUPFAM" id="SSF51569">
    <property type="entry name" value="Aldolase"/>
    <property type="match status" value="1"/>
</dbReference>
<dbReference type="PROSITE" id="PS00160">
    <property type="entry name" value="ALDOLASE_KDPG_KHG_2"/>
    <property type="match status" value="1"/>
</dbReference>
<dbReference type="CDD" id="cd00452">
    <property type="entry name" value="KDPG_aldolase"/>
    <property type="match status" value="1"/>
</dbReference>
<dbReference type="EMBL" id="AP024545">
    <property type="protein sequence ID" value="BCT93260.1"/>
    <property type="molecule type" value="Genomic_DNA"/>
</dbReference>
<dbReference type="EC" id="4.1.2.14" evidence="5"/>
<dbReference type="InterPro" id="IPR031337">
    <property type="entry name" value="KDPG/KHG_AS_1"/>
</dbReference>
<proteinExistence type="inferred from homology"/>
<comment type="pathway">
    <text evidence="2">Carbohydrate acid metabolism; 2-dehydro-3-deoxy-D-gluconate degradation; D-glyceraldehyde 3-phosphate and pyruvate from 2-dehydro-3-deoxy-D-gluconate: step 2/2.</text>
</comment>
<dbReference type="Gene3D" id="3.20.20.70">
    <property type="entry name" value="Aldolase class I"/>
    <property type="match status" value="1"/>
</dbReference>
<keyword evidence="10" id="KW-1185">Reference proteome</keyword>
<evidence type="ECO:0000313" key="10">
    <source>
        <dbReference type="Proteomes" id="UP000681317"/>
    </source>
</evidence>
<evidence type="ECO:0000256" key="2">
    <source>
        <dbReference type="ARBA" id="ARBA00004736"/>
    </source>
</evidence>
<comment type="subunit">
    <text evidence="4">Homotrimer.</text>
</comment>
<comment type="similarity">
    <text evidence="3">Belongs to the KHG/KDPG aldolase family.</text>
</comment>
<gene>
    <name evidence="9" type="ORF">LYSCAS_22840</name>
</gene>
<evidence type="ECO:0000256" key="8">
    <source>
        <dbReference type="ARBA" id="ARBA00023277"/>
    </source>
</evidence>
<dbReference type="InterPro" id="IPR013785">
    <property type="entry name" value="Aldolase_TIM"/>
</dbReference>